<evidence type="ECO:0000313" key="11">
    <source>
        <dbReference type="EMBL" id="NDV41118.1"/>
    </source>
</evidence>
<keyword evidence="4 9" id="KW-0863">Zinc-finger</keyword>
<organism evidence="11">
    <name type="scientific">Arcella intermedia</name>
    <dbReference type="NCBI Taxonomy" id="1963864"/>
    <lineage>
        <taxon>Eukaryota</taxon>
        <taxon>Amoebozoa</taxon>
        <taxon>Tubulinea</taxon>
        <taxon>Elardia</taxon>
        <taxon>Arcellinida</taxon>
        <taxon>Sphaerothecina</taxon>
        <taxon>Arcellidae</taxon>
        <taxon>Arcella</taxon>
    </lineage>
</organism>
<dbReference type="GO" id="GO:0031145">
    <property type="term" value="P:anaphase-promoting complex-dependent catabolic process"/>
    <property type="evidence" value="ECO:0007669"/>
    <property type="project" value="InterPro"/>
</dbReference>
<evidence type="ECO:0000256" key="8">
    <source>
        <dbReference type="ARBA" id="ARBA00023306"/>
    </source>
</evidence>
<dbReference type="SUPFAM" id="SSF57850">
    <property type="entry name" value="RING/U-box"/>
    <property type="match status" value="1"/>
</dbReference>
<evidence type="ECO:0000256" key="1">
    <source>
        <dbReference type="ARBA" id="ARBA00013928"/>
    </source>
</evidence>
<keyword evidence="8" id="KW-0131">Cell cycle</keyword>
<dbReference type="InterPro" id="IPR001841">
    <property type="entry name" value="Znf_RING"/>
</dbReference>
<dbReference type="Gene3D" id="3.30.40.10">
    <property type="entry name" value="Zinc/RING finger domain, C3HC4 (zinc finger)"/>
    <property type="match status" value="1"/>
</dbReference>
<keyword evidence="2" id="KW-0132">Cell division</keyword>
<evidence type="ECO:0000256" key="9">
    <source>
        <dbReference type="PROSITE-ProRule" id="PRU00175"/>
    </source>
</evidence>
<evidence type="ECO:0000256" key="3">
    <source>
        <dbReference type="ARBA" id="ARBA00022723"/>
    </source>
</evidence>
<dbReference type="Pfam" id="PF12861">
    <property type="entry name" value="zf-ANAPC11"/>
    <property type="match status" value="1"/>
</dbReference>
<evidence type="ECO:0000259" key="10">
    <source>
        <dbReference type="PROSITE" id="PS50089"/>
    </source>
</evidence>
<dbReference type="GO" id="GO:0061630">
    <property type="term" value="F:ubiquitin protein ligase activity"/>
    <property type="evidence" value="ECO:0007669"/>
    <property type="project" value="InterPro"/>
</dbReference>
<accession>A0A6B2LWI2</accession>
<dbReference type="PANTHER" id="PTHR11210">
    <property type="entry name" value="RING BOX"/>
    <property type="match status" value="1"/>
</dbReference>
<dbReference type="PROSITE" id="PS50089">
    <property type="entry name" value="ZF_RING_2"/>
    <property type="match status" value="1"/>
</dbReference>
<dbReference type="GO" id="GO:0008270">
    <property type="term" value="F:zinc ion binding"/>
    <property type="evidence" value="ECO:0007669"/>
    <property type="project" value="UniProtKB-KW"/>
</dbReference>
<feature type="domain" description="RING-type" evidence="10">
    <location>
        <begin position="2"/>
        <end position="52"/>
    </location>
</feature>
<keyword evidence="7" id="KW-0862">Zinc</keyword>
<proteinExistence type="predicted"/>
<protein>
    <recommendedName>
        <fullName evidence="1">Anaphase-promoting complex subunit 11</fullName>
    </recommendedName>
</protein>
<dbReference type="GO" id="GO:0005680">
    <property type="term" value="C:anaphase-promoting complex"/>
    <property type="evidence" value="ECO:0007669"/>
    <property type="project" value="InterPro"/>
</dbReference>
<dbReference type="GO" id="GO:0097602">
    <property type="term" value="F:cullin family protein binding"/>
    <property type="evidence" value="ECO:0007669"/>
    <property type="project" value="InterPro"/>
</dbReference>
<name>A0A6B2LWI2_9EUKA</name>
<keyword evidence="5" id="KW-0498">Mitosis</keyword>
<dbReference type="GO" id="GO:0051301">
    <property type="term" value="P:cell division"/>
    <property type="evidence" value="ECO:0007669"/>
    <property type="project" value="UniProtKB-KW"/>
</dbReference>
<dbReference type="InterPro" id="IPR013083">
    <property type="entry name" value="Znf_RING/FYVE/PHD"/>
</dbReference>
<reference evidence="11" key="1">
    <citation type="journal article" date="2020" name="J. Eukaryot. Microbiol.">
        <title>De novo Sequencing, Assembly and Annotation of the Transcriptome for the Free-Living Testate Amoeba Arcella intermedia.</title>
        <authorList>
            <person name="Ribeiro G.M."/>
            <person name="Porfirio-Sousa A.L."/>
            <person name="Maurer-Alcala X.X."/>
            <person name="Katz L.A."/>
            <person name="Lahr D.J.G."/>
        </authorList>
    </citation>
    <scope>NUCLEOTIDE SEQUENCE</scope>
</reference>
<keyword evidence="6" id="KW-0833">Ubl conjugation pathway</keyword>
<evidence type="ECO:0000256" key="2">
    <source>
        <dbReference type="ARBA" id="ARBA00022618"/>
    </source>
</evidence>
<sequence length="63" mass="6918">MCVICRFAFNGCPPGVKFPGDDCPPVWGKCGHCFHLQCINEWLQTASNNNTCISLHSINASPH</sequence>
<keyword evidence="3" id="KW-0479">Metal-binding</keyword>
<evidence type="ECO:0000256" key="4">
    <source>
        <dbReference type="ARBA" id="ARBA00022771"/>
    </source>
</evidence>
<dbReference type="InterPro" id="IPR051031">
    <property type="entry name" value="RING-box_E3_Ubiquitin_Ligase"/>
</dbReference>
<evidence type="ECO:0000256" key="6">
    <source>
        <dbReference type="ARBA" id="ARBA00022786"/>
    </source>
</evidence>
<evidence type="ECO:0000256" key="7">
    <source>
        <dbReference type="ARBA" id="ARBA00022833"/>
    </source>
</evidence>
<dbReference type="AlphaFoldDB" id="A0A6B2LWI2"/>
<dbReference type="InterPro" id="IPR024991">
    <property type="entry name" value="RING-H2_APC11"/>
</dbReference>
<dbReference type="EMBL" id="GIBP01012149">
    <property type="protein sequence ID" value="NDV41118.1"/>
    <property type="molecule type" value="Transcribed_RNA"/>
</dbReference>
<evidence type="ECO:0000256" key="5">
    <source>
        <dbReference type="ARBA" id="ARBA00022776"/>
    </source>
</evidence>